<sequence>MAKGERIVGLDLGTTKVAAVIAELDENLQPRIVGVGLTPSRGMRRGTVVNLEQTVESIKRAVGEAERMAGCKVDSCYVGIAGSHISSMNCRGVVAVEKAGGEITQRDKARVIEQAKTIGLPLDREIIHVIPIEFIVDDQPGICDPVGMFGKRLEVEVHIVTGAVTSAQNIYRSIERAGLRIKDLVLQPLASAYAVLEADEKELGVLLVDIGGGTTDMAIFKEGSIRHTQVLGLGGEHITSDIAIGLRTPTKEAEETKKRYGCALANLVDEDQTFTVKGVGGRSEKQVSRRILASIIEPRVEEILTLAHREMKKTEFAELLAAGVVITGGSAHLEGIEAIAEQIFDLPVKVGKPWGTSGLTDIIADPIFATGVGLVRYGIEKQNLTLLPSGTEDRLFGNILSRMRDWLKEFF</sequence>
<feature type="domain" description="SHS2" evidence="7">
    <location>
        <begin position="7"/>
        <end position="195"/>
    </location>
</feature>
<comment type="function">
    <text evidence="5 6">Cell division protein that is involved in the assembly of the Z ring. May serve as a membrane anchor for the Z ring.</text>
</comment>
<dbReference type="PANTHER" id="PTHR32432">
    <property type="entry name" value="CELL DIVISION PROTEIN FTSA-RELATED"/>
    <property type="match status" value="1"/>
</dbReference>
<gene>
    <name evidence="5 8" type="primary">ftsA</name>
    <name evidence="8" type="ORF">CEE36_05375</name>
</gene>
<evidence type="ECO:0000256" key="4">
    <source>
        <dbReference type="ARBA" id="ARBA00023306"/>
    </source>
</evidence>
<dbReference type="AlphaFoldDB" id="A0A532V7L1"/>
<organism evidence="8 9">
    <name type="scientific">candidate division TA06 bacterium B3_TA06</name>
    <dbReference type="NCBI Taxonomy" id="2012487"/>
    <lineage>
        <taxon>Bacteria</taxon>
        <taxon>Bacteria division TA06</taxon>
    </lineage>
</organism>
<dbReference type="InterPro" id="IPR003494">
    <property type="entry name" value="SHS2_FtsA"/>
</dbReference>
<keyword evidence="4 5" id="KW-0131">Cell cycle</keyword>
<evidence type="ECO:0000256" key="2">
    <source>
        <dbReference type="ARBA" id="ARBA00022618"/>
    </source>
</evidence>
<dbReference type="GO" id="GO:0043093">
    <property type="term" value="P:FtsZ-dependent cytokinesis"/>
    <property type="evidence" value="ECO:0007669"/>
    <property type="project" value="UniProtKB-UniRule"/>
</dbReference>
<dbReference type="InterPro" id="IPR043129">
    <property type="entry name" value="ATPase_NBD"/>
</dbReference>
<dbReference type="InterPro" id="IPR050696">
    <property type="entry name" value="FtsA/MreB"/>
</dbReference>
<evidence type="ECO:0000259" key="7">
    <source>
        <dbReference type="SMART" id="SM00842"/>
    </source>
</evidence>
<protein>
    <recommendedName>
        <fullName evidence="5 6">Cell division protein FtsA</fullName>
    </recommendedName>
</protein>
<comment type="similarity">
    <text evidence="5 6">Belongs to the FtsA/MreB family.</text>
</comment>
<dbReference type="SUPFAM" id="SSF53067">
    <property type="entry name" value="Actin-like ATPase domain"/>
    <property type="match status" value="2"/>
</dbReference>
<keyword evidence="1 5" id="KW-1003">Cell membrane</keyword>
<dbReference type="GO" id="GO:0009898">
    <property type="term" value="C:cytoplasmic side of plasma membrane"/>
    <property type="evidence" value="ECO:0007669"/>
    <property type="project" value="UniProtKB-UniRule"/>
</dbReference>
<reference evidence="8 9" key="1">
    <citation type="submission" date="2017-06" db="EMBL/GenBank/DDBJ databases">
        <title>Novel microbial phyla capable of carbon fixation and sulfur reduction in deep-sea sediments.</title>
        <authorList>
            <person name="Huang J."/>
            <person name="Baker B."/>
            <person name="Wang Y."/>
        </authorList>
    </citation>
    <scope>NUCLEOTIDE SEQUENCE [LARGE SCALE GENOMIC DNA]</scope>
    <source>
        <strain evidence="8">B3_TA06</strain>
    </source>
</reference>
<dbReference type="CDD" id="cd24048">
    <property type="entry name" value="ASKHA_NBD_FtsA"/>
    <property type="match status" value="1"/>
</dbReference>
<dbReference type="NCBIfam" id="TIGR01174">
    <property type="entry name" value="ftsA"/>
    <property type="match status" value="1"/>
</dbReference>
<dbReference type="GO" id="GO:0032153">
    <property type="term" value="C:cell division site"/>
    <property type="evidence" value="ECO:0007669"/>
    <property type="project" value="UniProtKB-UniRule"/>
</dbReference>
<dbReference type="EMBL" id="NJBO01000006">
    <property type="protein sequence ID" value="TKJ43180.1"/>
    <property type="molecule type" value="Genomic_DNA"/>
</dbReference>
<dbReference type="SMART" id="SM00842">
    <property type="entry name" value="FtsA"/>
    <property type="match status" value="1"/>
</dbReference>
<evidence type="ECO:0000256" key="1">
    <source>
        <dbReference type="ARBA" id="ARBA00022475"/>
    </source>
</evidence>
<accession>A0A532V7L1</accession>
<dbReference type="InterPro" id="IPR020823">
    <property type="entry name" value="Cell_div_FtsA"/>
</dbReference>
<evidence type="ECO:0000313" key="8">
    <source>
        <dbReference type="EMBL" id="TKJ43180.1"/>
    </source>
</evidence>
<comment type="subcellular location">
    <subcellularLocation>
        <location evidence="5">Cell membrane</location>
        <topology evidence="5">Peripheral membrane protein</topology>
        <orientation evidence="5">Cytoplasmic side</orientation>
    </subcellularLocation>
    <text evidence="5">Localizes to the Z ring in an FtsZ-dependent manner. Targeted to the membrane through a conserved C-terminal amphipathic helix.</text>
</comment>
<comment type="subunit">
    <text evidence="5">Self-interacts. Interacts with FtsZ.</text>
</comment>
<evidence type="ECO:0000256" key="3">
    <source>
        <dbReference type="ARBA" id="ARBA00023136"/>
    </source>
</evidence>
<evidence type="ECO:0000256" key="6">
    <source>
        <dbReference type="PIRNR" id="PIRNR003101"/>
    </source>
</evidence>
<dbReference type="Pfam" id="PF02491">
    <property type="entry name" value="SHS2_FTSA"/>
    <property type="match status" value="1"/>
</dbReference>
<dbReference type="HAMAP" id="MF_02033">
    <property type="entry name" value="FtsA"/>
    <property type="match status" value="1"/>
</dbReference>
<dbReference type="PANTHER" id="PTHR32432:SF4">
    <property type="entry name" value="CELL DIVISION PROTEIN FTSA"/>
    <property type="match status" value="1"/>
</dbReference>
<keyword evidence="2 5" id="KW-0132">Cell division</keyword>
<proteinExistence type="inferred from homology"/>
<dbReference type="Gene3D" id="3.30.420.40">
    <property type="match status" value="2"/>
</dbReference>
<evidence type="ECO:0000256" key="5">
    <source>
        <dbReference type="HAMAP-Rule" id="MF_02033"/>
    </source>
</evidence>
<name>A0A532V7L1_UNCT6</name>
<comment type="caution">
    <text evidence="8">The sequence shown here is derived from an EMBL/GenBank/DDBJ whole genome shotgun (WGS) entry which is preliminary data.</text>
</comment>
<dbReference type="Proteomes" id="UP000317778">
    <property type="component" value="Unassembled WGS sequence"/>
</dbReference>
<keyword evidence="3 5" id="KW-0472">Membrane</keyword>
<dbReference type="PIRSF" id="PIRSF003101">
    <property type="entry name" value="FtsA"/>
    <property type="match status" value="1"/>
</dbReference>
<dbReference type="Pfam" id="PF14450">
    <property type="entry name" value="FtsA"/>
    <property type="match status" value="1"/>
</dbReference>
<evidence type="ECO:0000313" key="9">
    <source>
        <dbReference type="Proteomes" id="UP000317778"/>
    </source>
</evidence>